<proteinExistence type="predicted"/>
<accession>A0A0A9XG14</accession>
<sequence>MENSRLLVIDTSQNCFCMKTWRSENSASNETNDHTKTAALDFLVVFGKIFMAHDFLSKTSKILGNFEKNHGYGVGELTVGLIRRNLHFFVFLSKFLENFPGSKFSRKR</sequence>
<reference evidence="1" key="2">
    <citation type="submission" date="2014-07" db="EMBL/GenBank/DDBJ databases">
        <authorList>
            <person name="Hull J."/>
        </authorList>
    </citation>
    <scope>NUCLEOTIDE SEQUENCE</scope>
</reference>
<gene>
    <name evidence="1" type="primary">VCAN_1</name>
    <name evidence="2" type="synonym">VCAN_0</name>
    <name evidence="2" type="ORF">CM83_38816</name>
    <name evidence="1" type="ORF">CM83_38817</name>
</gene>
<reference evidence="1" key="1">
    <citation type="journal article" date="2014" name="PLoS ONE">
        <title>Transcriptome-Based Identification of ABC Transporters in the Western Tarnished Plant Bug Lygus hesperus.</title>
        <authorList>
            <person name="Hull J.J."/>
            <person name="Chaney K."/>
            <person name="Geib S.M."/>
            <person name="Fabrick J.A."/>
            <person name="Brent C.S."/>
            <person name="Walsh D."/>
            <person name="Lavine L.C."/>
        </authorList>
    </citation>
    <scope>NUCLEOTIDE SEQUENCE</scope>
</reference>
<evidence type="ECO:0000313" key="1">
    <source>
        <dbReference type="EMBL" id="JAG18586.1"/>
    </source>
</evidence>
<dbReference type="AlphaFoldDB" id="A0A0A9XG14"/>
<name>A0A0A9XG14_LYGHE</name>
<dbReference type="EMBL" id="GBHO01025018">
    <property type="protein sequence ID" value="JAG18586.1"/>
    <property type="molecule type" value="Transcribed_RNA"/>
</dbReference>
<evidence type="ECO:0000313" key="2">
    <source>
        <dbReference type="EMBL" id="JAG18588.1"/>
    </source>
</evidence>
<protein>
    <submittedName>
        <fullName evidence="1">Versican core protein</fullName>
    </submittedName>
</protein>
<dbReference type="EMBL" id="GBHO01025016">
    <property type="protein sequence ID" value="JAG18588.1"/>
    <property type="molecule type" value="Transcribed_RNA"/>
</dbReference>
<organism evidence="1">
    <name type="scientific">Lygus hesperus</name>
    <name type="common">Western plant bug</name>
    <dbReference type="NCBI Taxonomy" id="30085"/>
    <lineage>
        <taxon>Eukaryota</taxon>
        <taxon>Metazoa</taxon>
        <taxon>Ecdysozoa</taxon>
        <taxon>Arthropoda</taxon>
        <taxon>Hexapoda</taxon>
        <taxon>Insecta</taxon>
        <taxon>Pterygota</taxon>
        <taxon>Neoptera</taxon>
        <taxon>Paraneoptera</taxon>
        <taxon>Hemiptera</taxon>
        <taxon>Heteroptera</taxon>
        <taxon>Panheteroptera</taxon>
        <taxon>Cimicomorpha</taxon>
        <taxon>Miridae</taxon>
        <taxon>Mirini</taxon>
        <taxon>Lygus</taxon>
    </lineage>
</organism>